<keyword evidence="5" id="KW-1185">Reference proteome</keyword>
<evidence type="ECO:0000313" key="3">
    <source>
        <dbReference type="EMBL" id="TFF75559.1"/>
    </source>
</evidence>
<dbReference type="RefSeq" id="WP_134695846.1">
    <property type="nucleotide sequence ID" value="NZ_BAWK01000023.1"/>
</dbReference>
<reference evidence="4 6" key="1">
    <citation type="submission" date="2018-06" db="EMBL/GenBank/DDBJ databases">
        <title>Occurrence of a novel blaKPC-2- and qnrS2- harbouring IncP6 plasmid from Aeromonas taiwanensis isolates recovered from the river sediments.</title>
        <authorList>
            <person name="Zheng B."/>
            <person name="Yu X."/>
            <person name="Xiao Y."/>
        </authorList>
    </citation>
    <scope>NUCLEOTIDE SEQUENCE [LARGE SCALE GENOMIC DNA]</scope>
    <source>
        <strain evidence="3 5">1713</strain>
        <strain evidence="4 6">198</strain>
    </source>
</reference>
<evidence type="ECO:0000256" key="1">
    <source>
        <dbReference type="SAM" id="MobiDB-lite"/>
    </source>
</evidence>
<feature type="signal peptide" evidence="2">
    <location>
        <begin position="1"/>
        <end position="25"/>
    </location>
</feature>
<protein>
    <submittedName>
        <fullName evidence="4">Uncharacterized protein</fullName>
    </submittedName>
</protein>
<accession>A0A5F0KAG6</accession>
<name>A0A5F0KAG6_9GAMM</name>
<feature type="region of interest" description="Disordered" evidence="1">
    <location>
        <begin position="75"/>
        <end position="105"/>
    </location>
</feature>
<dbReference type="EMBL" id="QORK01000021">
    <property type="protein sequence ID" value="TFF79848.1"/>
    <property type="molecule type" value="Genomic_DNA"/>
</dbReference>
<dbReference type="GeneID" id="99812050"/>
<dbReference type="EMBL" id="QORL01000021">
    <property type="protein sequence ID" value="TFF75559.1"/>
    <property type="molecule type" value="Genomic_DNA"/>
</dbReference>
<keyword evidence="2" id="KW-0732">Signal</keyword>
<proteinExistence type="predicted"/>
<dbReference type="AlphaFoldDB" id="A0A5F0KAG6"/>
<evidence type="ECO:0000313" key="5">
    <source>
        <dbReference type="Proteomes" id="UP000297720"/>
    </source>
</evidence>
<dbReference type="PROSITE" id="PS51257">
    <property type="entry name" value="PROKAR_LIPOPROTEIN"/>
    <property type="match status" value="1"/>
</dbReference>
<dbReference type="OrthoDB" id="5587831at2"/>
<dbReference type="Proteomes" id="UP000297914">
    <property type="component" value="Unassembled WGS sequence"/>
</dbReference>
<evidence type="ECO:0000313" key="4">
    <source>
        <dbReference type="EMBL" id="TFF79848.1"/>
    </source>
</evidence>
<sequence length="154" mass="16394">MKHVVMKPWSLLLLPLAFCALPAQANLLSSGCSAKDVAIGSAVNSATGVNSRCSAASTKQRVEHAVDNPGDYAKRKAAQATGVDDAYRKAKNTRQRVEDAVDNPGDYAKRKAAQATGVDDAYRKAKNTRQRVENVVDDPAQAAGRAVLRHSGAY</sequence>
<organism evidence="4 6">
    <name type="scientific">Aeromonas taiwanensis</name>
    <dbReference type="NCBI Taxonomy" id="633417"/>
    <lineage>
        <taxon>Bacteria</taxon>
        <taxon>Pseudomonadati</taxon>
        <taxon>Pseudomonadota</taxon>
        <taxon>Gammaproteobacteria</taxon>
        <taxon>Aeromonadales</taxon>
        <taxon>Aeromonadaceae</taxon>
        <taxon>Aeromonas</taxon>
    </lineage>
</organism>
<evidence type="ECO:0000313" key="6">
    <source>
        <dbReference type="Proteomes" id="UP000297914"/>
    </source>
</evidence>
<dbReference type="Proteomes" id="UP000297720">
    <property type="component" value="Unassembled WGS sequence"/>
</dbReference>
<comment type="caution">
    <text evidence="4">The sequence shown here is derived from an EMBL/GenBank/DDBJ whole genome shotgun (WGS) entry which is preliminary data.</text>
</comment>
<gene>
    <name evidence="3" type="ORF">DRM93_11145</name>
    <name evidence="4" type="ORF">DRM94_11145</name>
</gene>
<feature type="chain" id="PRO_5043388893" evidence="2">
    <location>
        <begin position="26"/>
        <end position="154"/>
    </location>
</feature>
<evidence type="ECO:0000256" key="2">
    <source>
        <dbReference type="SAM" id="SignalP"/>
    </source>
</evidence>